<keyword evidence="2" id="KW-1185">Reference proteome</keyword>
<organism evidence="1 2">
    <name type="scientific">Drosophila gunungcola</name>
    <name type="common">fruit fly</name>
    <dbReference type="NCBI Taxonomy" id="103775"/>
    <lineage>
        <taxon>Eukaryota</taxon>
        <taxon>Metazoa</taxon>
        <taxon>Ecdysozoa</taxon>
        <taxon>Arthropoda</taxon>
        <taxon>Hexapoda</taxon>
        <taxon>Insecta</taxon>
        <taxon>Pterygota</taxon>
        <taxon>Neoptera</taxon>
        <taxon>Endopterygota</taxon>
        <taxon>Diptera</taxon>
        <taxon>Brachycera</taxon>
        <taxon>Muscomorpha</taxon>
        <taxon>Ephydroidea</taxon>
        <taxon>Drosophilidae</taxon>
        <taxon>Drosophila</taxon>
        <taxon>Sophophora</taxon>
    </lineage>
</organism>
<dbReference type="AlphaFoldDB" id="A0A9P9YY89"/>
<name>A0A9P9YY89_9MUSC</name>
<evidence type="ECO:0000313" key="1">
    <source>
        <dbReference type="EMBL" id="KAI8045296.1"/>
    </source>
</evidence>
<comment type="caution">
    <text evidence="1">The sequence shown here is derived from an EMBL/GenBank/DDBJ whole genome shotgun (WGS) entry which is preliminary data.</text>
</comment>
<feature type="non-terminal residue" evidence="1">
    <location>
        <position position="1"/>
    </location>
</feature>
<reference evidence="1" key="1">
    <citation type="journal article" date="2023" name="Genome Biol. Evol.">
        <title>Long-read-based Genome Assembly of Drosophila gunungcola Reveals Fewer Chemosensory Genes in Flower-breeding Species.</title>
        <authorList>
            <person name="Negi A."/>
            <person name="Liao B.Y."/>
            <person name="Yeh S.D."/>
        </authorList>
    </citation>
    <scope>NUCLEOTIDE SEQUENCE</scope>
    <source>
        <strain evidence="1">Sukarami</strain>
    </source>
</reference>
<evidence type="ECO:0000313" key="2">
    <source>
        <dbReference type="Proteomes" id="UP001059596"/>
    </source>
</evidence>
<proteinExistence type="predicted"/>
<gene>
    <name evidence="1" type="ORF">M5D96_001476</name>
</gene>
<sequence length="99" mass="11512">LIYCLDYAFCFVIKLRDDPNICLESSSQIWADLLITLATFDKRQTPKDLGRRGTPFREGWWQLNHFKVSKSTLCQLMCSVIRSRLSARATRQEEGLRNA</sequence>
<protein>
    <submittedName>
        <fullName evidence="1">Uncharacterized protein</fullName>
    </submittedName>
</protein>
<dbReference type="EMBL" id="JAMKOV010000001">
    <property type="protein sequence ID" value="KAI8045296.1"/>
    <property type="molecule type" value="Genomic_DNA"/>
</dbReference>
<dbReference type="Proteomes" id="UP001059596">
    <property type="component" value="Chromosome 3R"/>
</dbReference>
<accession>A0A9P9YY89</accession>